<dbReference type="InterPro" id="IPR019108">
    <property type="entry name" value="Caa3_assmbl_CtaG-rel"/>
</dbReference>
<feature type="transmembrane region" description="Helical" evidence="6">
    <location>
        <begin position="240"/>
        <end position="262"/>
    </location>
</feature>
<keyword evidence="5 6" id="KW-0472">Membrane</keyword>
<feature type="transmembrane region" description="Helical" evidence="6">
    <location>
        <begin position="12"/>
        <end position="30"/>
    </location>
</feature>
<reference evidence="7" key="1">
    <citation type="journal article" date="2021" name="PeerJ">
        <title>Extensive microbial diversity within the chicken gut microbiome revealed by metagenomics and culture.</title>
        <authorList>
            <person name="Gilroy R."/>
            <person name="Ravi A."/>
            <person name="Getino M."/>
            <person name="Pursley I."/>
            <person name="Horton D.L."/>
            <person name="Alikhan N.F."/>
            <person name="Baker D."/>
            <person name="Gharbi K."/>
            <person name="Hall N."/>
            <person name="Watson M."/>
            <person name="Adriaenssens E.M."/>
            <person name="Foster-Nyarko E."/>
            <person name="Jarju S."/>
            <person name="Secka A."/>
            <person name="Antonio M."/>
            <person name="Oren A."/>
            <person name="Chaudhuri R.R."/>
            <person name="La Ragione R."/>
            <person name="Hildebrand F."/>
            <person name="Pallen M.J."/>
        </authorList>
    </citation>
    <scope>NUCLEOTIDE SEQUENCE</scope>
    <source>
        <strain evidence="7">CHK175-13533</strain>
    </source>
</reference>
<evidence type="ECO:0000256" key="3">
    <source>
        <dbReference type="ARBA" id="ARBA00022692"/>
    </source>
</evidence>
<comment type="subcellular location">
    <subcellularLocation>
        <location evidence="1">Cell membrane</location>
        <topology evidence="1">Multi-pass membrane protein</topology>
    </subcellularLocation>
</comment>
<organism evidence="7 8">
    <name type="scientific">Paenalcaligenes hominis</name>
    <dbReference type="NCBI Taxonomy" id="643674"/>
    <lineage>
        <taxon>Bacteria</taxon>
        <taxon>Pseudomonadati</taxon>
        <taxon>Pseudomonadota</taxon>
        <taxon>Betaproteobacteria</taxon>
        <taxon>Burkholderiales</taxon>
        <taxon>Alcaligenaceae</taxon>
        <taxon>Paenalcaligenes</taxon>
    </lineage>
</organism>
<protein>
    <submittedName>
        <fullName evidence="7">Cytochrome c oxidase assembly protein</fullName>
    </submittedName>
</protein>
<evidence type="ECO:0000256" key="5">
    <source>
        <dbReference type="ARBA" id="ARBA00023136"/>
    </source>
</evidence>
<comment type="caution">
    <text evidence="7">The sequence shown here is derived from an EMBL/GenBank/DDBJ whole genome shotgun (WGS) entry which is preliminary data.</text>
</comment>
<feature type="transmembrane region" description="Helical" evidence="6">
    <location>
        <begin position="122"/>
        <end position="143"/>
    </location>
</feature>
<evidence type="ECO:0000256" key="2">
    <source>
        <dbReference type="ARBA" id="ARBA00022475"/>
    </source>
</evidence>
<keyword evidence="3 6" id="KW-0812">Transmembrane</keyword>
<evidence type="ECO:0000256" key="6">
    <source>
        <dbReference type="SAM" id="Phobius"/>
    </source>
</evidence>
<sequence length="288" mass="33699">MTLLEWLTPWEFSPALLVLFILSGFLFWRGSRVRNVQASRQWLFWVGWVALYLNLHTMVDYYSERMFFIHRIQHLFLHHLLPFIIMLSYPGQVMRAALPLSWRKRGRDFLQHQASGQALQRFFTHPVLVPLLFVFFVLVWLLPTPQFYSMIDWRLYRVMNWSVVISGFMYWNLILDRRPHPPSAMRPWGRVVSPLLTMAPQIVVGIYITFSTQDLYPIFDLCGRALPGFDALKDQAIGGLIMWVAAGLVEMFGFVYALATVLRLSAKGRLHSELLTRFHLASRPKLSP</sequence>
<gene>
    <name evidence="7" type="ORF">K8U84_09770</name>
</gene>
<name>A0A9D3AC33_9BURK</name>
<feature type="transmembrane region" description="Helical" evidence="6">
    <location>
        <begin position="155"/>
        <end position="175"/>
    </location>
</feature>
<evidence type="ECO:0000256" key="4">
    <source>
        <dbReference type="ARBA" id="ARBA00022989"/>
    </source>
</evidence>
<dbReference type="Pfam" id="PF09678">
    <property type="entry name" value="Caa3_CtaG"/>
    <property type="match status" value="1"/>
</dbReference>
<keyword evidence="2" id="KW-1003">Cell membrane</keyword>
<dbReference type="AlphaFoldDB" id="A0A9D3AC33"/>
<evidence type="ECO:0000313" key="8">
    <source>
        <dbReference type="Proteomes" id="UP000700248"/>
    </source>
</evidence>
<keyword evidence="4 6" id="KW-1133">Transmembrane helix</keyword>
<feature type="transmembrane region" description="Helical" evidence="6">
    <location>
        <begin position="79"/>
        <end position="102"/>
    </location>
</feature>
<feature type="transmembrane region" description="Helical" evidence="6">
    <location>
        <begin position="42"/>
        <end position="59"/>
    </location>
</feature>
<dbReference type="GO" id="GO:0005886">
    <property type="term" value="C:plasma membrane"/>
    <property type="evidence" value="ECO:0007669"/>
    <property type="project" value="UniProtKB-SubCell"/>
</dbReference>
<dbReference type="Proteomes" id="UP000700248">
    <property type="component" value="Unassembled WGS sequence"/>
</dbReference>
<dbReference type="EMBL" id="DYTQ01000106">
    <property type="protein sequence ID" value="HJH24829.1"/>
    <property type="molecule type" value="Genomic_DNA"/>
</dbReference>
<evidence type="ECO:0000256" key="1">
    <source>
        <dbReference type="ARBA" id="ARBA00004651"/>
    </source>
</evidence>
<proteinExistence type="predicted"/>
<evidence type="ECO:0000313" key="7">
    <source>
        <dbReference type="EMBL" id="HJH24829.1"/>
    </source>
</evidence>
<feature type="transmembrane region" description="Helical" evidence="6">
    <location>
        <begin position="187"/>
        <end position="210"/>
    </location>
</feature>
<accession>A0A9D3AC33</accession>
<reference evidence="7" key="2">
    <citation type="submission" date="2021-09" db="EMBL/GenBank/DDBJ databases">
        <authorList>
            <person name="Gilroy R."/>
        </authorList>
    </citation>
    <scope>NUCLEOTIDE SEQUENCE</scope>
    <source>
        <strain evidence="7">CHK175-13533</strain>
    </source>
</reference>